<dbReference type="SUPFAM" id="SSF53098">
    <property type="entry name" value="Ribonuclease H-like"/>
    <property type="match status" value="1"/>
</dbReference>
<dbReference type="InterPro" id="IPR012337">
    <property type="entry name" value="RNaseH-like_sf"/>
</dbReference>
<accession>A0A9P6PPC5</accession>
<dbReference type="GO" id="GO:0003676">
    <property type="term" value="F:nucleic acid binding"/>
    <property type="evidence" value="ECO:0007669"/>
    <property type="project" value="InterPro"/>
</dbReference>
<dbReference type="InterPro" id="IPR040151">
    <property type="entry name" value="Gfd2/YDR514C-like"/>
</dbReference>
<dbReference type="PANTHER" id="PTHR28083:SF1">
    <property type="entry name" value="GOOD FOR FULL DBP5 ACTIVITY PROTEIN 2"/>
    <property type="match status" value="1"/>
</dbReference>
<dbReference type="Pfam" id="PF21762">
    <property type="entry name" value="DEDDh_C"/>
    <property type="match status" value="1"/>
</dbReference>
<organism evidence="2 3">
    <name type="scientific">Mortierella polycephala</name>
    <dbReference type="NCBI Taxonomy" id="41804"/>
    <lineage>
        <taxon>Eukaryota</taxon>
        <taxon>Fungi</taxon>
        <taxon>Fungi incertae sedis</taxon>
        <taxon>Mucoromycota</taxon>
        <taxon>Mortierellomycotina</taxon>
        <taxon>Mortierellomycetes</taxon>
        <taxon>Mortierellales</taxon>
        <taxon>Mortierellaceae</taxon>
        <taxon>Mortierella</taxon>
    </lineage>
</organism>
<dbReference type="AlphaFoldDB" id="A0A9P6PPC5"/>
<comment type="caution">
    <text evidence="2">The sequence shown here is derived from an EMBL/GenBank/DDBJ whole genome shotgun (WGS) entry which is preliminary data.</text>
</comment>
<proteinExistence type="predicted"/>
<dbReference type="EMBL" id="JAAAJA010000790">
    <property type="protein sequence ID" value="KAG0249616.1"/>
    <property type="molecule type" value="Genomic_DNA"/>
</dbReference>
<feature type="domain" description="Gfd2/YDR514C-like C-terminal" evidence="1">
    <location>
        <begin position="164"/>
        <end position="330"/>
    </location>
</feature>
<gene>
    <name evidence="2" type="ORF">BG011_009094</name>
</gene>
<dbReference type="InterPro" id="IPR048519">
    <property type="entry name" value="Gfd2/YDR514C-like_C"/>
</dbReference>
<sequence>MYEWSKECPKDLKPGLDAFFISKDFLDRQSVFYKGMEDSSQKWVALISMSGIEETHAMICRKFSLPFSVLHEAQNTTFSQVSAAPRMPLAAAYNKFIKDIVKLNKLARSAERLLSYKKELGRATAMVIAPLIGSVSAPESDTVNTLLASLTPSERSAAMNDMWFISVDIESFESDHSKILEIGWSIWALSVNKFVDKHYAISNFRHLKNGKYVADRRDRFMFGDTVWATLKESIAAFQDTLEAAAGRNAQGLFALIAHDMSSDEGYLRKMGVQFPSGMIKFDTVDMNAARVGDANCKTGLGKLLDELGIDNYCLHNAGNDAHYTLELFLKLTRNNIKQNA</sequence>
<dbReference type="InterPro" id="IPR036397">
    <property type="entry name" value="RNaseH_sf"/>
</dbReference>
<dbReference type="Gene3D" id="3.30.420.10">
    <property type="entry name" value="Ribonuclease H-like superfamily/Ribonuclease H"/>
    <property type="match status" value="1"/>
</dbReference>
<dbReference type="OrthoDB" id="5953249at2759"/>
<dbReference type="GO" id="GO:0005634">
    <property type="term" value="C:nucleus"/>
    <property type="evidence" value="ECO:0007669"/>
    <property type="project" value="TreeGrafter"/>
</dbReference>
<dbReference type="Proteomes" id="UP000726737">
    <property type="component" value="Unassembled WGS sequence"/>
</dbReference>
<evidence type="ECO:0000259" key="1">
    <source>
        <dbReference type="Pfam" id="PF21762"/>
    </source>
</evidence>
<dbReference type="PANTHER" id="PTHR28083">
    <property type="entry name" value="GOOD FOR FULL DBP5 ACTIVITY PROTEIN 2"/>
    <property type="match status" value="1"/>
</dbReference>
<name>A0A9P6PPC5_9FUNG</name>
<evidence type="ECO:0000313" key="3">
    <source>
        <dbReference type="Proteomes" id="UP000726737"/>
    </source>
</evidence>
<protein>
    <recommendedName>
        <fullName evidence="1">Gfd2/YDR514C-like C-terminal domain-containing protein</fullName>
    </recommendedName>
</protein>
<keyword evidence="3" id="KW-1185">Reference proteome</keyword>
<evidence type="ECO:0000313" key="2">
    <source>
        <dbReference type="EMBL" id="KAG0249616.1"/>
    </source>
</evidence>
<reference evidence="2" key="1">
    <citation type="journal article" date="2020" name="Fungal Divers.">
        <title>Resolving the Mortierellaceae phylogeny through synthesis of multi-gene phylogenetics and phylogenomics.</title>
        <authorList>
            <person name="Vandepol N."/>
            <person name="Liber J."/>
            <person name="Desiro A."/>
            <person name="Na H."/>
            <person name="Kennedy M."/>
            <person name="Barry K."/>
            <person name="Grigoriev I.V."/>
            <person name="Miller A.N."/>
            <person name="O'Donnell K."/>
            <person name="Stajich J.E."/>
            <person name="Bonito G."/>
        </authorList>
    </citation>
    <scope>NUCLEOTIDE SEQUENCE</scope>
    <source>
        <strain evidence="2">KOD948</strain>
    </source>
</reference>